<sequence>AVVPPPINSKGLFKLDIDADIWLDFDIDEETLAEFGSHVPPWLGSETVHKGIQFMQEIVNC</sequence>
<dbReference type="EMBL" id="MU129063">
    <property type="protein sequence ID" value="KAF9508182.1"/>
    <property type="molecule type" value="Genomic_DNA"/>
</dbReference>
<organism evidence="1 2">
    <name type="scientific">Hydnum rufescens UP504</name>
    <dbReference type="NCBI Taxonomy" id="1448309"/>
    <lineage>
        <taxon>Eukaryota</taxon>
        <taxon>Fungi</taxon>
        <taxon>Dikarya</taxon>
        <taxon>Basidiomycota</taxon>
        <taxon>Agaricomycotina</taxon>
        <taxon>Agaricomycetes</taxon>
        <taxon>Cantharellales</taxon>
        <taxon>Hydnaceae</taxon>
        <taxon>Hydnum</taxon>
    </lineage>
</organism>
<accession>A0A9P6ALU5</accession>
<dbReference type="Proteomes" id="UP000886523">
    <property type="component" value="Unassembled WGS sequence"/>
</dbReference>
<reference evidence="1" key="1">
    <citation type="journal article" date="2020" name="Nat. Commun.">
        <title>Large-scale genome sequencing of mycorrhizal fungi provides insights into the early evolution of symbiotic traits.</title>
        <authorList>
            <person name="Miyauchi S."/>
            <person name="Kiss E."/>
            <person name="Kuo A."/>
            <person name="Drula E."/>
            <person name="Kohler A."/>
            <person name="Sanchez-Garcia M."/>
            <person name="Morin E."/>
            <person name="Andreopoulos B."/>
            <person name="Barry K.W."/>
            <person name="Bonito G."/>
            <person name="Buee M."/>
            <person name="Carver A."/>
            <person name="Chen C."/>
            <person name="Cichocki N."/>
            <person name="Clum A."/>
            <person name="Culley D."/>
            <person name="Crous P.W."/>
            <person name="Fauchery L."/>
            <person name="Girlanda M."/>
            <person name="Hayes R.D."/>
            <person name="Keri Z."/>
            <person name="LaButti K."/>
            <person name="Lipzen A."/>
            <person name="Lombard V."/>
            <person name="Magnuson J."/>
            <person name="Maillard F."/>
            <person name="Murat C."/>
            <person name="Nolan M."/>
            <person name="Ohm R.A."/>
            <person name="Pangilinan J."/>
            <person name="Pereira M.F."/>
            <person name="Perotto S."/>
            <person name="Peter M."/>
            <person name="Pfister S."/>
            <person name="Riley R."/>
            <person name="Sitrit Y."/>
            <person name="Stielow J.B."/>
            <person name="Szollosi G."/>
            <person name="Zifcakova L."/>
            <person name="Stursova M."/>
            <person name="Spatafora J.W."/>
            <person name="Tedersoo L."/>
            <person name="Vaario L.M."/>
            <person name="Yamada A."/>
            <person name="Yan M."/>
            <person name="Wang P."/>
            <person name="Xu J."/>
            <person name="Bruns T."/>
            <person name="Baldrian P."/>
            <person name="Vilgalys R."/>
            <person name="Dunand C."/>
            <person name="Henrissat B."/>
            <person name="Grigoriev I.V."/>
            <person name="Hibbett D."/>
            <person name="Nagy L.G."/>
            <person name="Martin F.M."/>
        </authorList>
    </citation>
    <scope>NUCLEOTIDE SEQUENCE</scope>
    <source>
        <strain evidence="1">UP504</strain>
    </source>
</reference>
<keyword evidence="2" id="KW-1185">Reference proteome</keyword>
<name>A0A9P6ALU5_9AGAM</name>
<gene>
    <name evidence="1" type="ORF">BS47DRAFT_1303093</name>
</gene>
<evidence type="ECO:0000313" key="1">
    <source>
        <dbReference type="EMBL" id="KAF9508182.1"/>
    </source>
</evidence>
<comment type="caution">
    <text evidence="1">The sequence shown here is derived from an EMBL/GenBank/DDBJ whole genome shotgun (WGS) entry which is preliminary data.</text>
</comment>
<feature type="non-terminal residue" evidence="1">
    <location>
        <position position="1"/>
    </location>
</feature>
<evidence type="ECO:0000313" key="2">
    <source>
        <dbReference type="Proteomes" id="UP000886523"/>
    </source>
</evidence>
<proteinExistence type="predicted"/>
<dbReference type="AlphaFoldDB" id="A0A9P6ALU5"/>
<protein>
    <submittedName>
        <fullName evidence="1">Uncharacterized protein</fullName>
    </submittedName>
</protein>